<keyword evidence="1" id="KW-1133">Transmembrane helix</keyword>
<keyword evidence="1" id="KW-0472">Membrane</keyword>
<keyword evidence="1" id="KW-0812">Transmembrane</keyword>
<dbReference type="EMBL" id="CAQQ02058799">
    <property type="status" value="NOT_ANNOTATED_CDS"/>
    <property type="molecule type" value="Genomic_DNA"/>
</dbReference>
<dbReference type="HOGENOM" id="CLU_2608754_0_0_1"/>
<name>T1GG76_MEGSC</name>
<dbReference type="Proteomes" id="UP000015102">
    <property type="component" value="Unassembled WGS sequence"/>
</dbReference>
<dbReference type="EnsemblMetazoa" id="MESCA002386-RA">
    <property type="protein sequence ID" value="MESCA002386-PA"/>
    <property type="gene ID" value="MESCA002386"/>
</dbReference>
<dbReference type="AlphaFoldDB" id="T1GG76"/>
<organism evidence="2 3">
    <name type="scientific">Megaselia scalaris</name>
    <name type="common">Humpbacked fly</name>
    <name type="synonym">Phora scalaris</name>
    <dbReference type="NCBI Taxonomy" id="36166"/>
    <lineage>
        <taxon>Eukaryota</taxon>
        <taxon>Metazoa</taxon>
        <taxon>Ecdysozoa</taxon>
        <taxon>Arthropoda</taxon>
        <taxon>Hexapoda</taxon>
        <taxon>Insecta</taxon>
        <taxon>Pterygota</taxon>
        <taxon>Neoptera</taxon>
        <taxon>Endopterygota</taxon>
        <taxon>Diptera</taxon>
        <taxon>Brachycera</taxon>
        <taxon>Muscomorpha</taxon>
        <taxon>Platypezoidea</taxon>
        <taxon>Phoridae</taxon>
        <taxon>Megaseliini</taxon>
        <taxon>Megaselia</taxon>
    </lineage>
</organism>
<sequence>MSSPEGRKSLTGNNSQRIYTLGTVGFAIYLLTFSSFGIRTANALKKHLKGLLKISKITPKNLDNFTSFRSRPTEDSQKY</sequence>
<reference evidence="2" key="2">
    <citation type="submission" date="2015-06" db="UniProtKB">
        <authorList>
            <consortium name="EnsemblMetazoa"/>
        </authorList>
    </citation>
    <scope>IDENTIFICATION</scope>
</reference>
<proteinExistence type="predicted"/>
<evidence type="ECO:0000313" key="3">
    <source>
        <dbReference type="Proteomes" id="UP000015102"/>
    </source>
</evidence>
<feature type="transmembrane region" description="Helical" evidence="1">
    <location>
        <begin position="18"/>
        <end position="38"/>
    </location>
</feature>
<accession>T1GG76</accession>
<keyword evidence="3" id="KW-1185">Reference proteome</keyword>
<protein>
    <submittedName>
        <fullName evidence="2">Uncharacterized protein</fullName>
    </submittedName>
</protein>
<reference evidence="3" key="1">
    <citation type="submission" date="2013-02" db="EMBL/GenBank/DDBJ databases">
        <authorList>
            <person name="Hughes D."/>
        </authorList>
    </citation>
    <scope>NUCLEOTIDE SEQUENCE</scope>
    <source>
        <strain>Durham</strain>
        <strain evidence="3">NC isolate 2 -- Noor lab</strain>
    </source>
</reference>
<evidence type="ECO:0000256" key="1">
    <source>
        <dbReference type="SAM" id="Phobius"/>
    </source>
</evidence>
<dbReference type="EMBL" id="CAQQ02058800">
    <property type="status" value="NOT_ANNOTATED_CDS"/>
    <property type="molecule type" value="Genomic_DNA"/>
</dbReference>
<evidence type="ECO:0000313" key="2">
    <source>
        <dbReference type="EnsemblMetazoa" id="MESCA002386-PA"/>
    </source>
</evidence>